<reference evidence="2 3" key="1">
    <citation type="submission" date="2018-05" db="EMBL/GenBank/DDBJ databases">
        <title>Genomic Encyclopedia of Type Strains, Phase IV (KMG-IV): sequencing the most valuable type-strain genomes for metagenomic binning, comparative biology and taxonomic classification.</title>
        <authorList>
            <person name="Goeker M."/>
        </authorList>
    </citation>
    <scope>NUCLEOTIDE SEQUENCE [LARGE SCALE GENOMIC DNA]</scope>
    <source>
        <strain evidence="2 3">DSM 23606</strain>
    </source>
</reference>
<dbReference type="InterPro" id="IPR036388">
    <property type="entry name" value="WH-like_DNA-bd_sf"/>
</dbReference>
<dbReference type="PRINTS" id="PR00598">
    <property type="entry name" value="HTHMARR"/>
</dbReference>
<feature type="domain" description="HTH marR-type" evidence="1">
    <location>
        <begin position="4"/>
        <end position="136"/>
    </location>
</feature>
<sequence length="152" mass="17040">MITEAELYLALRRLQQIGEQHAKRLGRRTGLTPLQLLVLRAIPELGAATIGQLAARLNLSQATLTTVLDRMEERGLLQRVRDQDDRRKVRLLLSEAGREQSAAEPALLPEGFMARFSALSEWERQQLYAALLRLGMLMDETPPTETASRGHG</sequence>
<dbReference type="Pfam" id="PF01047">
    <property type="entry name" value="MarR"/>
    <property type="match status" value="1"/>
</dbReference>
<keyword evidence="2" id="KW-0238">DNA-binding</keyword>
<dbReference type="EMBL" id="QGTJ01000006">
    <property type="protein sequence ID" value="PWV61135.1"/>
    <property type="molecule type" value="Genomic_DNA"/>
</dbReference>
<dbReference type="SMART" id="SM00347">
    <property type="entry name" value="HTH_MARR"/>
    <property type="match status" value="1"/>
</dbReference>
<dbReference type="InterPro" id="IPR036390">
    <property type="entry name" value="WH_DNA-bd_sf"/>
</dbReference>
<dbReference type="OrthoDB" id="7502947at2"/>
<comment type="caution">
    <text evidence="2">The sequence shown here is derived from an EMBL/GenBank/DDBJ whole genome shotgun (WGS) entry which is preliminary data.</text>
</comment>
<dbReference type="AlphaFoldDB" id="A0A317MU24"/>
<keyword evidence="3" id="KW-1185">Reference proteome</keyword>
<dbReference type="PANTHER" id="PTHR33164:SF89">
    <property type="entry name" value="MARR FAMILY REGULATORY PROTEIN"/>
    <property type="match status" value="1"/>
</dbReference>
<dbReference type="PANTHER" id="PTHR33164">
    <property type="entry name" value="TRANSCRIPTIONAL REGULATOR, MARR FAMILY"/>
    <property type="match status" value="1"/>
</dbReference>
<dbReference type="PROSITE" id="PS50995">
    <property type="entry name" value="HTH_MARR_2"/>
    <property type="match status" value="1"/>
</dbReference>
<protein>
    <submittedName>
        <fullName evidence="2">DNA-binding MarR family transcriptional regulator</fullName>
    </submittedName>
</protein>
<proteinExistence type="predicted"/>
<evidence type="ECO:0000259" key="1">
    <source>
        <dbReference type="PROSITE" id="PS50995"/>
    </source>
</evidence>
<dbReference type="InterPro" id="IPR039422">
    <property type="entry name" value="MarR/SlyA-like"/>
</dbReference>
<evidence type="ECO:0000313" key="2">
    <source>
        <dbReference type="EMBL" id="PWV61135.1"/>
    </source>
</evidence>
<name>A0A317MU24_9GAMM</name>
<dbReference type="GO" id="GO:0003677">
    <property type="term" value="F:DNA binding"/>
    <property type="evidence" value="ECO:0007669"/>
    <property type="project" value="UniProtKB-KW"/>
</dbReference>
<evidence type="ECO:0000313" key="3">
    <source>
        <dbReference type="Proteomes" id="UP000246569"/>
    </source>
</evidence>
<gene>
    <name evidence="2" type="ORF">C7443_106149</name>
</gene>
<dbReference type="GO" id="GO:0003700">
    <property type="term" value="F:DNA-binding transcription factor activity"/>
    <property type="evidence" value="ECO:0007669"/>
    <property type="project" value="InterPro"/>
</dbReference>
<dbReference type="RefSeq" id="WP_110018811.1">
    <property type="nucleotide sequence ID" value="NZ_QGTJ01000006.1"/>
</dbReference>
<organism evidence="2 3">
    <name type="scientific">Plasticicumulans acidivorans</name>
    <dbReference type="NCBI Taxonomy" id="886464"/>
    <lineage>
        <taxon>Bacteria</taxon>
        <taxon>Pseudomonadati</taxon>
        <taxon>Pseudomonadota</taxon>
        <taxon>Gammaproteobacteria</taxon>
        <taxon>Candidatus Competibacteraceae</taxon>
        <taxon>Plasticicumulans</taxon>
    </lineage>
</organism>
<dbReference type="InterPro" id="IPR000835">
    <property type="entry name" value="HTH_MarR-typ"/>
</dbReference>
<dbReference type="Proteomes" id="UP000246569">
    <property type="component" value="Unassembled WGS sequence"/>
</dbReference>
<dbReference type="GO" id="GO:0006950">
    <property type="term" value="P:response to stress"/>
    <property type="evidence" value="ECO:0007669"/>
    <property type="project" value="TreeGrafter"/>
</dbReference>
<dbReference type="SUPFAM" id="SSF46785">
    <property type="entry name" value="Winged helix' DNA-binding domain"/>
    <property type="match status" value="1"/>
</dbReference>
<dbReference type="Gene3D" id="1.10.10.10">
    <property type="entry name" value="Winged helix-like DNA-binding domain superfamily/Winged helix DNA-binding domain"/>
    <property type="match status" value="1"/>
</dbReference>
<accession>A0A317MU24</accession>